<evidence type="ECO:0000313" key="8">
    <source>
        <dbReference type="EMBL" id="EAV47184.1"/>
    </source>
</evidence>
<evidence type="ECO:0000256" key="6">
    <source>
        <dbReference type="RuleBase" id="RU000481"/>
    </source>
</evidence>
<comment type="caution">
    <text evidence="8">The sequence shown here is derived from an EMBL/GenBank/DDBJ whole genome shotgun (WGS) entry which is preliminary data.</text>
</comment>
<feature type="domain" description="Aminotransferase class I/classII large" evidence="7">
    <location>
        <begin position="33"/>
        <end position="395"/>
    </location>
</feature>
<accession>A0P6M4</accession>
<dbReference type="Proteomes" id="UP000054262">
    <property type="component" value="Unassembled WGS sequence"/>
</dbReference>
<dbReference type="SUPFAM" id="SSF53383">
    <property type="entry name" value="PLP-dependent transferases"/>
    <property type="match status" value="1"/>
</dbReference>
<evidence type="ECO:0000256" key="5">
    <source>
        <dbReference type="ARBA" id="ARBA00022898"/>
    </source>
</evidence>
<evidence type="ECO:0000256" key="2">
    <source>
        <dbReference type="ARBA" id="ARBA00007441"/>
    </source>
</evidence>
<dbReference type="OrthoDB" id="9803354at2"/>
<keyword evidence="3 6" id="KW-0032">Aminotransferase</keyword>
<dbReference type="InterPro" id="IPR004839">
    <property type="entry name" value="Aminotransferase_I/II_large"/>
</dbReference>
<keyword evidence="9" id="KW-1185">Reference proteome</keyword>
<dbReference type="Gene3D" id="3.90.1150.10">
    <property type="entry name" value="Aspartate Aminotransferase, domain 1"/>
    <property type="match status" value="1"/>
</dbReference>
<dbReference type="InterPro" id="IPR015422">
    <property type="entry name" value="PyrdxlP-dep_Trfase_small"/>
</dbReference>
<dbReference type="GO" id="GO:0006520">
    <property type="term" value="P:amino acid metabolic process"/>
    <property type="evidence" value="ECO:0007669"/>
    <property type="project" value="InterPro"/>
</dbReference>
<organism evidence="8 9">
    <name type="scientific">Methylophilales bacterium HTCC2181</name>
    <dbReference type="NCBI Taxonomy" id="383631"/>
    <lineage>
        <taxon>Bacteria</taxon>
        <taxon>Pseudomonadati</taxon>
        <taxon>Pseudomonadota</taxon>
        <taxon>Betaproteobacteria</taxon>
        <taxon>Nitrosomonadales</taxon>
        <taxon>OM43 clade</taxon>
    </lineage>
</organism>
<dbReference type="PANTHER" id="PTHR46383:SF1">
    <property type="entry name" value="ASPARTATE AMINOTRANSFERASE"/>
    <property type="match status" value="1"/>
</dbReference>
<dbReference type="Gene3D" id="3.40.640.10">
    <property type="entry name" value="Type I PLP-dependent aspartate aminotransferase-like (Major domain)"/>
    <property type="match status" value="1"/>
</dbReference>
<evidence type="ECO:0000313" key="9">
    <source>
        <dbReference type="Proteomes" id="UP000054262"/>
    </source>
</evidence>
<dbReference type="InterPro" id="IPR050596">
    <property type="entry name" value="AspAT/PAT-like"/>
</dbReference>
<evidence type="ECO:0000256" key="4">
    <source>
        <dbReference type="ARBA" id="ARBA00022679"/>
    </source>
</evidence>
<dbReference type="EC" id="2.6.1.-" evidence="6"/>
<dbReference type="FunFam" id="3.40.640.10:FF:000033">
    <property type="entry name" value="Aspartate aminotransferase"/>
    <property type="match status" value="1"/>
</dbReference>
<dbReference type="InterPro" id="IPR015424">
    <property type="entry name" value="PyrdxlP-dep_Trfase"/>
</dbReference>
<evidence type="ECO:0000259" key="7">
    <source>
        <dbReference type="Pfam" id="PF00155"/>
    </source>
</evidence>
<dbReference type="PROSITE" id="PS00105">
    <property type="entry name" value="AA_TRANSFER_CLASS_1"/>
    <property type="match status" value="1"/>
</dbReference>
<reference evidence="8 9" key="1">
    <citation type="submission" date="2006-11" db="EMBL/GenBank/DDBJ databases">
        <authorList>
            <person name="Giovannoni S."/>
            <person name="Vergin K."/>
            <person name="Ferriera S."/>
            <person name="Johnson J."/>
            <person name="Kravitz S."/>
            <person name="Beeson K."/>
            <person name="Sutton G."/>
            <person name="Rogers Y.-H."/>
            <person name="Friedman R."/>
            <person name="Frazier M."/>
            <person name="Venter J.C."/>
        </authorList>
    </citation>
    <scope>NUCLEOTIDE SEQUENCE [LARGE SCALE GENOMIC DNA]</scope>
    <source>
        <strain evidence="8 9">HTCC2181</strain>
    </source>
</reference>
<dbReference type="AlphaFoldDB" id="A0P6M4"/>
<name>A0P6M4_9PROT</name>
<dbReference type="PANTHER" id="PTHR46383">
    <property type="entry name" value="ASPARTATE AMINOTRANSFERASE"/>
    <property type="match status" value="1"/>
</dbReference>
<keyword evidence="4 6" id="KW-0808">Transferase</keyword>
<comment type="similarity">
    <text evidence="2 6">Belongs to the class-I pyridoxal-phosphate-dependent aminotransferase family.</text>
</comment>
<dbReference type="GO" id="GO:0030170">
    <property type="term" value="F:pyridoxal phosphate binding"/>
    <property type="evidence" value="ECO:0007669"/>
    <property type="project" value="InterPro"/>
</dbReference>
<evidence type="ECO:0000256" key="3">
    <source>
        <dbReference type="ARBA" id="ARBA00022576"/>
    </source>
</evidence>
<gene>
    <name evidence="8" type="ORF">MB2181_03885</name>
</gene>
<proteinExistence type="inferred from homology"/>
<dbReference type="GO" id="GO:0008483">
    <property type="term" value="F:transaminase activity"/>
    <property type="evidence" value="ECO:0007669"/>
    <property type="project" value="UniProtKB-KW"/>
</dbReference>
<dbReference type="InterPro" id="IPR015421">
    <property type="entry name" value="PyrdxlP-dep_Trfase_major"/>
</dbReference>
<evidence type="ECO:0000256" key="1">
    <source>
        <dbReference type="ARBA" id="ARBA00001933"/>
    </source>
</evidence>
<dbReference type="EMBL" id="AAUX01000001">
    <property type="protein sequence ID" value="EAV47184.1"/>
    <property type="molecule type" value="Genomic_DNA"/>
</dbReference>
<comment type="cofactor">
    <cofactor evidence="1 6">
        <name>pyridoxal 5'-phosphate</name>
        <dbReference type="ChEBI" id="CHEBI:597326"/>
    </cofactor>
</comment>
<dbReference type="Pfam" id="PF00155">
    <property type="entry name" value="Aminotran_1_2"/>
    <property type="match status" value="1"/>
</dbReference>
<keyword evidence="5" id="KW-0663">Pyridoxal phosphate</keyword>
<dbReference type="InterPro" id="IPR004838">
    <property type="entry name" value="NHTrfase_class1_PyrdxlP-BS"/>
</dbReference>
<protein>
    <recommendedName>
        <fullName evidence="6">Aminotransferase</fullName>
        <ecNumber evidence="6">2.6.1.-</ecNumber>
    </recommendedName>
</protein>
<dbReference type="CDD" id="cd00609">
    <property type="entry name" value="AAT_like"/>
    <property type="match status" value="1"/>
</dbReference>
<sequence>MSKKLLSSCVNRIEESPTLAITAKAIKLKSEGKDIIALAAGEPDFDTPDFIKDAAIQAIKDGFTKYTAVAGTVSLRQAIVEKFKSDNGLDYMLNEVIVGVGGKQCIFNLCLAILEMGDEVVIPAPYWVSYADIVQLTGAKPIIVTCDISQQFKITPSQLEESITDATKLVFLNSPSNPTGAVYSKDELRSLADILLKHPHVYIGTDDIYEHINLGDNPFYNILMVEPKLKDRVIVLNGVSKAYSMTGWRIGFAAGPKEIISAMSKLQSQSTSNPTSISQVAAEAALRGSRDCIIPMVKAFKERHEYVLDALNDINGVKCIPAEGAFYAFCDAHEAIDQLYESRKIDQKNDLAFADYLLESQGVAVVPGSAFGLDGYFRISFATSMDNLVEAIKRIKKAIEG</sequence>